<comment type="pathway">
    <text evidence="1 7">Cofactor biosynthesis; (R)-pantothenate biosynthesis; (R)-pantoate from 3-methyl-2-oxobutanoate: step 1/2.</text>
</comment>
<accession>A0A1B1BJF8</accession>
<keyword evidence="4 7" id="KW-0566">Pantothenate biosynthesis</keyword>
<evidence type="ECO:0000256" key="8">
    <source>
        <dbReference type="PIRSR" id="PIRSR000388-1"/>
    </source>
</evidence>
<sequence>MPEPVTPDAANAVEVQNPYVSVPSGPKRVRTRHFQNAKQQGIPITGLTSYDMLTAQIFDQAGIDFLLVGDSAGNNVFGYETTLPVTVDELIPLTRAVARAVTRALVVADMPFGTYETGPSEALHTAVRFMKEAQAHAVKLEGGVRSRKQISRIVSAGIPVMAHIGFTPQSEHGLGGHIIQGRGAAADQLMADALAVQEAGAFAVVLEMVPSAVAALVTEKLDIPTIGVGAGPDVDGQLMVWTDFAGMTGGRVPRFVRQYANMRSALTDAVHAFKADVDSGAYPGPEHSYE</sequence>
<dbReference type="GO" id="GO:0015940">
    <property type="term" value="P:pantothenate biosynthetic process"/>
    <property type="evidence" value="ECO:0007669"/>
    <property type="project" value="UniProtKB-UniRule"/>
</dbReference>
<reference evidence="11 12" key="1">
    <citation type="submission" date="2016-06" db="EMBL/GenBank/DDBJ databases">
        <title>Genome sequencing of Cryobacterium arcticum PAMC 27867.</title>
        <authorList>
            <person name="Lee J."/>
            <person name="Kim O.-S."/>
        </authorList>
    </citation>
    <scope>NUCLEOTIDE SEQUENCE [LARGE SCALE GENOMIC DNA]</scope>
    <source>
        <strain evidence="11 12">PAMC 27867</strain>
    </source>
</reference>
<keyword evidence="7 10" id="KW-0479">Metal-binding</keyword>
<feature type="binding site" evidence="7 9">
    <location>
        <position position="139"/>
    </location>
    <ligand>
        <name>3-methyl-2-oxobutanoate</name>
        <dbReference type="ChEBI" id="CHEBI:11851"/>
    </ligand>
</feature>
<dbReference type="OrthoDB" id="9781789at2"/>
<dbReference type="PIRSF" id="PIRSF000388">
    <property type="entry name" value="Pantoate_hydroxy_MeTrfase"/>
    <property type="match status" value="1"/>
</dbReference>
<dbReference type="InterPro" id="IPR003700">
    <property type="entry name" value="Pantoate_hydroxy_MeTrfase"/>
</dbReference>
<feature type="binding site" evidence="7 10">
    <location>
        <position position="70"/>
    </location>
    <ligand>
        <name>Mg(2+)</name>
        <dbReference type="ChEBI" id="CHEBI:18420"/>
    </ligand>
</feature>
<evidence type="ECO:0000256" key="10">
    <source>
        <dbReference type="PIRSR" id="PIRSR000388-3"/>
    </source>
</evidence>
<dbReference type="Gene3D" id="3.20.20.60">
    <property type="entry name" value="Phosphoenolpyruvate-binding domains"/>
    <property type="match status" value="1"/>
</dbReference>
<evidence type="ECO:0000313" key="11">
    <source>
        <dbReference type="EMBL" id="ANP72646.1"/>
    </source>
</evidence>
<protein>
    <recommendedName>
        <fullName evidence="7">3-methyl-2-oxobutanoate hydroxymethyltransferase</fullName>
        <ecNumber evidence="7">2.1.2.11</ecNumber>
    </recommendedName>
    <alternativeName>
        <fullName evidence="7">Ketopantoate hydroxymethyltransferase</fullName>
        <shortName evidence="7">KPHMT</shortName>
    </alternativeName>
</protein>
<keyword evidence="11" id="KW-0489">Methyltransferase</keyword>
<dbReference type="KEGG" id="cart:PA27867_1692"/>
<dbReference type="FunFam" id="3.20.20.60:FF:000003">
    <property type="entry name" value="3-methyl-2-oxobutanoate hydroxymethyltransferase"/>
    <property type="match status" value="1"/>
</dbReference>
<evidence type="ECO:0000256" key="5">
    <source>
        <dbReference type="ARBA" id="ARBA00022679"/>
    </source>
</evidence>
<proteinExistence type="inferred from homology"/>
<keyword evidence="7 10" id="KW-0460">Magnesium</keyword>
<comment type="cofactor">
    <cofactor evidence="7 10">
        <name>Mg(2+)</name>
        <dbReference type="ChEBI" id="CHEBI:18420"/>
    </cofactor>
    <text evidence="7 10">Binds 1 Mg(2+) ion per subunit.</text>
</comment>
<dbReference type="GO" id="GO:0008168">
    <property type="term" value="F:methyltransferase activity"/>
    <property type="evidence" value="ECO:0007669"/>
    <property type="project" value="UniProtKB-KW"/>
</dbReference>
<dbReference type="AlphaFoldDB" id="A0A1B1BJF8"/>
<dbReference type="InterPro" id="IPR015813">
    <property type="entry name" value="Pyrv/PenolPyrv_kinase-like_dom"/>
</dbReference>
<dbReference type="PANTHER" id="PTHR20881">
    <property type="entry name" value="3-METHYL-2-OXOBUTANOATE HYDROXYMETHYLTRANSFERASE"/>
    <property type="match status" value="1"/>
</dbReference>
<dbReference type="EC" id="2.1.2.11" evidence="7"/>
<dbReference type="InterPro" id="IPR040442">
    <property type="entry name" value="Pyrv_kinase-like_dom_sf"/>
</dbReference>
<dbReference type="Proteomes" id="UP000092582">
    <property type="component" value="Chromosome 1"/>
</dbReference>
<dbReference type="EMBL" id="CP016282">
    <property type="protein sequence ID" value="ANP72646.1"/>
    <property type="molecule type" value="Genomic_DNA"/>
</dbReference>
<feature type="binding site" evidence="7 9">
    <location>
        <position position="109"/>
    </location>
    <ligand>
        <name>3-methyl-2-oxobutanoate</name>
        <dbReference type="ChEBI" id="CHEBI:11851"/>
    </ligand>
</feature>
<evidence type="ECO:0000256" key="4">
    <source>
        <dbReference type="ARBA" id="ARBA00022655"/>
    </source>
</evidence>
<dbReference type="STRING" id="670052.PA27867_1692"/>
<comment type="catalytic activity">
    <reaction evidence="7">
        <text>(6R)-5,10-methylene-5,6,7,8-tetrahydrofolate + 3-methyl-2-oxobutanoate + H2O = 2-dehydropantoate + (6S)-5,6,7,8-tetrahydrofolate</text>
        <dbReference type="Rhea" id="RHEA:11824"/>
        <dbReference type="ChEBI" id="CHEBI:11561"/>
        <dbReference type="ChEBI" id="CHEBI:11851"/>
        <dbReference type="ChEBI" id="CHEBI:15377"/>
        <dbReference type="ChEBI" id="CHEBI:15636"/>
        <dbReference type="ChEBI" id="CHEBI:57453"/>
        <dbReference type="EC" id="2.1.2.11"/>
    </reaction>
</comment>
<keyword evidence="12" id="KW-1185">Reference proteome</keyword>
<comment type="function">
    <text evidence="6 7">Catalyzes the reversible reaction in which hydroxymethyl group from 5,10-methylenetetrahydrofolate is transferred onto alpha-ketoisovalerate to form ketopantoate.</text>
</comment>
<dbReference type="UniPathway" id="UPA00028">
    <property type="reaction ID" value="UER00003"/>
</dbReference>
<dbReference type="GO" id="GO:0032259">
    <property type="term" value="P:methylation"/>
    <property type="evidence" value="ECO:0007669"/>
    <property type="project" value="UniProtKB-KW"/>
</dbReference>
<dbReference type="CDD" id="cd06557">
    <property type="entry name" value="KPHMT-like"/>
    <property type="match status" value="1"/>
</dbReference>
<evidence type="ECO:0000256" key="6">
    <source>
        <dbReference type="ARBA" id="ARBA00056497"/>
    </source>
</evidence>
<evidence type="ECO:0000256" key="3">
    <source>
        <dbReference type="ARBA" id="ARBA00011424"/>
    </source>
</evidence>
<dbReference type="GO" id="GO:0003864">
    <property type="term" value="F:3-methyl-2-oxobutanoate hydroxymethyltransferase activity"/>
    <property type="evidence" value="ECO:0007669"/>
    <property type="project" value="UniProtKB-UniRule"/>
</dbReference>
<feature type="active site" description="Proton acceptor" evidence="7 8">
    <location>
        <position position="207"/>
    </location>
</feature>
<dbReference type="NCBIfam" id="TIGR00222">
    <property type="entry name" value="panB"/>
    <property type="match status" value="1"/>
</dbReference>
<dbReference type="PATRIC" id="fig|670052.7.peg.1747"/>
<dbReference type="GO" id="GO:0000287">
    <property type="term" value="F:magnesium ion binding"/>
    <property type="evidence" value="ECO:0007669"/>
    <property type="project" value="TreeGrafter"/>
</dbReference>
<feature type="binding site" evidence="7 10">
    <location>
        <position position="141"/>
    </location>
    <ligand>
        <name>Mg(2+)</name>
        <dbReference type="ChEBI" id="CHEBI:18420"/>
    </ligand>
</feature>
<gene>
    <name evidence="7" type="primary">panB</name>
    <name evidence="11" type="ORF">PA27867_1692</name>
</gene>
<evidence type="ECO:0000256" key="2">
    <source>
        <dbReference type="ARBA" id="ARBA00008676"/>
    </source>
</evidence>
<organism evidence="11 12">
    <name type="scientific">Cryobacterium arcticum</name>
    <dbReference type="NCBI Taxonomy" id="670052"/>
    <lineage>
        <taxon>Bacteria</taxon>
        <taxon>Bacillati</taxon>
        <taxon>Actinomycetota</taxon>
        <taxon>Actinomycetes</taxon>
        <taxon>Micrococcales</taxon>
        <taxon>Microbacteriaceae</taxon>
        <taxon>Cryobacterium</taxon>
    </lineage>
</organism>
<evidence type="ECO:0000256" key="7">
    <source>
        <dbReference type="HAMAP-Rule" id="MF_00156"/>
    </source>
</evidence>
<evidence type="ECO:0000256" key="9">
    <source>
        <dbReference type="PIRSR" id="PIRSR000388-2"/>
    </source>
</evidence>
<feature type="binding site" evidence="7 10">
    <location>
        <position position="109"/>
    </location>
    <ligand>
        <name>Mg(2+)</name>
        <dbReference type="ChEBI" id="CHEBI:18420"/>
    </ligand>
</feature>
<dbReference type="RefSeq" id="WP_084020903.1">
    <property type="nucleotide sequence ID" value="NZ_CP016282.1"/>
</dbReference>
<keyword evidence="7" id="KW-0963">Cytoplasm</keyword>
<comment type="subunit">
    <text evidence="3 7">Homodecamer; pentamer of dimers.</text>
</comment>
<dbReference type="Pfam" id="PF02548">
    <property type="entry name" value="Pantoate_transf"/>
    <property type="match status" value="1"/>
</dbReference>
<feature type="binding site" evidence="7 9">
    <location>
        <begin position="70"/>
        <end position="71"/>
    </location>
    <ligand>
        <name>3-methyl-2-oxobutanoate</name>
        <dbReference type="ChEBI" id="CHEBI:11851"/>
    </ligand>
</feature>
<evidence type="ECO:0000256" key="1">
    <source>
        <dbReference type="ARBA" id="ARBA00005033"/>
    </source>
</evidence>
<dbReference type="GO" id="GO:0005737">
    <property type="term" value="C:cytoplasm"/>
    <property type="evidence" value="ECO:0007669"/>
    <property type="project" value="UniProtKB-SubCell"/>
</dbReference>
<dbReference type="NCBIfam" id="NF001452">
    <property type="entry name" value="PRK00311.1"/>
    <property type="match status" value="1"/>
</dbReference>
<name>A0A1B1BJF8_9MICO</name>
<dbReference type="HAMAP" id="MF_00156">
    <property type="entry name" value="PanB"/>
    <property type="match status" value="1"/>
</dbReference>
<comment type="similarity">
    <text evidence="2 7">Belongs to the PanB family.</text>
</comment>
<dbReference type="SUPFAM" id="SSF51621">
    <property type="entry name" value="Phosphoenolpyruvate/pyruvate domain"/>
    <property type="match status" value="1"/>
</dbReference>
<comment type="subcellular location">
    <subcellularLocation>
        <location evidence="7">Cytoplasm</location>
    </subcellularLocation>
</comment>
<dbReference type="PANTHER" id="PTHR20881:SF0">
    <property type="entry name" value="3-METHYL-2-OXOBUTANOATE HYDROXYMETHYLTRANSFERASE"/>
    <property type="match status" value="1"/>
</dbReference>
<keyword evidence="5 7" id="KW-0808">Transferase</keyword>
<evidence type="ECO:0000313" key="12">
    <source>
        <dbReference type="Proteomes" id="UP000092582"/>
    </source>
</evidence>